<dbReference type="AlphaFoldDB" id="A0AAV7UKY9"/>
<sequence>MCRAWSEADGEARNILLCSQPTETQTGTLKYEERLVRSKIQRFEDPGSPSEPEGPFRDGRPQYNMPPEP</sequence>
<name>A0AAV7UKY9_PLEWA</name>
<comment type="caution">
    <text evidence="2">The sequence shown here is derived from an EMBL/GenBank/DDBJ whole genome shotgun (WGS) entry which is preliminary data.</text>
</comment>
<reference evidence="2" key="1">
    <citation type="journal article" date="2022" name="bioRxiv">
        <title>Sequencing and chromosome-scale assembly of the giantPleurodeles waltlgenome.</title>
        <authorList>
            <person name="Brown T."/>
            <person name="Elewa A."/>
            <person name="Iarovenko S."/>
            <person name="Subramanian E."/>
            <person name="Araus A.J."/>
            <person name="Petzold A."/>
            <person name="Susuki M."/>
            <person name="Suzuki K.-i.T."/>
            <person name="Hayashi T."/>
            <person name="Toyoda A."/>
            <person name="Oliveira C."/>
            <person name="Osipova E."/>
            <person name="Leigh N.D."/>
            <person name="Simon A."/>
            <person name="Yun M.H."/>
        </authorList>
    </citation>
    <scope>NUCLEOTIDE SEQUENCE</scope>
    <source>
        <strain evidence="2">20211129_DDA</strain>
        <tissue evidence="2">Liver</tissue>
    </source>
</reference>
<evidence type="ECO:0000313" key="2">
    <source>
        <dbReference type="EMBL" id="KAJ1189361.1"/>
    </source>
</evidence>
<dbReference type="EMBL" id="JANPWB010000005">
    <property type="protein sequence ID" value="KAJ1189361.1"/>
    <property type="molecule type" value="Genomic_DNA"/>
</dbReference>
<protein>
    <submittedName>
        <fullName evidence="2">Uncharacterized protein</fullName>
    </submittedName>
</protein>
<gene>
    <name evidence="2" type="ORF">NDU88_006109</name>
</gene>
<feature type="region of interest" description="Disordered" evidence="1">
    <location>
        <begin position="40"/>
        <end position="69"/>
    </location>
</feature>
<evidence type="ECO:0000256" key="1">
    <source>
        <dbReference type="SAM" id="MobiDB-lite"/>
    </source>
</evidence>
<dbReference type="Proteomes" id="UP001066276">
    <property type="component" value="Chromosome 3_1"/>
</dbReference>
<proteinExistence type="predicted"/>
<organism evidence="2 3">
    <name type="scientific">Pleurodeles waltl</name>
    <name type="common">Iberian ribbed newt</name>
    <dbReference type="NCBI Taxonomy" id="8319"/>
    <lineage>
        <taxon>Eukaryota</taxon>
        <taxon>Metazoa</taxon>
        <taxon>Chordata</taxon>
        <taxon>Craniata</taxon>
        <taxon>Vertebrata</taxon>
        <taxon>Euteleostomi</taxon>
        <taxon>Amphibia</taxon>
        <taxon>Batrachia</taxon>
        <taxon>Caudata</taxon>
        <taxon>Salamandroidea</taxon>
        <taxon>Salamandridae</taxon>
        <taxon>Pleurodelinae</taxon>
        <taxon>Pleurodeles</taxon>
    </lineage>
</organism>
<accession>A0AAV7UKY9</accession>
<evidence type="ECO:0000313" key="3">
    <source>
        <dbReference type="Proteomes" id="UP001066276"/>
    </source>
</evidence>
<keyword evidence="3" id="KW-1185">Reference proteome</keyword>